<gene>
    <name evidence="4" type="ORF">DB32_000920</name>
</gene>
<dbReference type="InterPro" id="IPR023772">
    <property type="entry name" value="DNA-bd_HTH_TetR-type_CS"/>
</dbReference>
<dbReference type="KEGG" id="samy:DB32_000920"/>
<dbReference type="GO" id="GO:0003700">
    <property type="term" value="F:DNA-binding transcription factor activity"/>
    <property type="evidence" value="ECO:0007669"/>
    <property type="project" value="TreeGrafter"/>
</dbReference>
<dbReference type="InterPro" id="IPR050109">
    <property type="entry name" value="HTH-type_TetR-like_transc_reg"/>
</dbReference>
<dbReference type="GO" id="GO:0000976">
    <property type="term" value="F:transcription cis-regulatory region binding"/>
    <property type="evidence" value="ECO:0007669"/>
    <property type="project" value="TreeGrafter"/>
</dbReference>
<dbReference type="PRINTS" id="PR00455">
    <property type="entry name" value="HTHTETR"/>
</dbReference>
<protein>
    <submittedName>
        <fullName evidence="4">Transcriptional regulator, TetR family protein</fullName>
    </submittedName>
</protein>
<dbReference type="STRING" id="927083.DB32_000920"/>
<dbReference type="Proteomes" id="UP000034883">
    <property type="component" value="Chromosome"/>
</dbReference>
<dbReference type="AlphaFoldDB" id="A0A0F6W008"/>
<dbReference type="EMBL" id="CP011125">
    <property type="protein sequence ID" value="AKF03771.1"/>
    <property type="molecule type" value="Genomic_DNA"/>
</dbReference>
<accession>A0A0F6W008</accession>
<evidence type="ECO:0000259" key="3">
    <source>
        <dbReference type="PROSITE" id="PS50977"/>
    </source>
</evidence>
<sequence length="219" mass="23369">MLQAPQQARAIATRARLVEAASALLVEEGLRGTTTAAVAARAEVSQGALFKHFPTKLDLLAACVEAVLASLVDAFRAALPKRTPADLDARLRVGVAALWKVFRLPAMQGLFEVYLAARTDPELGRALEPLLAAHNANIQREARALLPELASHPGLASGVDAVVYAMQGVALGVFSNDERRDREHLAFFERLAVHELAAAAPQVTQAAQSKAGSRARRRG</sequence>
<dbReference type="PANTHER" id="PTHR30055:SF226">
    <property type="entry name" value="HTH-TYPE TRANSCRIPTIONAL REGULATOR PKSA"/>
    <property type="match status" value="1"/>
</dbReference>
<dbReference type="PROSITE" id="PS01081">
    <property type="entry name" value="HTH_TETR_1"/>
    <property type="match status" value="1"/>
</dbReference>
<dbReference type="PANTHER" id="PTHR30055">
    <property type="entry name" value="HTH-TYPE TRANSCRIPTIONAL REGULATOR RUTR"/>
    <property type="match status" value="1"/>
</dbReference>
<dbReference type="RefSeq" id="WP_053231195.1">
    <property type="nucleotide sequence ID" value="NZ_CP011125.1"/>
</dbReference>
<keyword evidence="1 2" id="KW-0238">DNA-binding</keyword>
<dbReference type="SUPFAM" id="SSF46689">
    <property type="entry name" value="Homeodomain-like"/>
    <property type="match status" value="1"/>
</dbReference>
<organism evidence="4 5">
    <name type="scientific">Sandaracinus amylolyticus</name>
    <dbReference type="NCBI Taxonomy" id="927083"/>
    <lineage>
        <taxon>Bacteria</taxon>
        <taxon>Pseudomonadati</taxon>
        <taxon>Myxococcota</taxon>
        <taxon>Polyangia</taxon>
        <taxon>Polyangiales</taxon>
        <taxon>Sandaracinaceae</taxon>
        <taxon>Sandaracinus</taxon>
    </lineage>
</organism>
<dbReference type="Gene3D" id="1.10.357.10">
    <property type="entry name" value="Tetracycline Repressor, domain 2"/>
    <property type="match status" value="1"/>
</dbReference>
<evidence type="ECO:0000313" key="4">
    <source>
        <dbReference type="EMBL" id="AKF03771.1"/>
    </source>
</evidence>
<keyword evidence="5" id="KW-1185">Reference proteome</keyword>
<evidence type="ECO:0000256" key="1">
    <source>
        <dbReference type="ARBA" id="ARBA00023125"/>
    </source>
</evidence>
<reference evidence="4" key="1">
    <citation type="submission" date="2015-03" db="EMBL/GenBank/DDBJ databases">
        <title>Genome assembly of Sandaracinus amylolyticus DSM 53668.</title>
        <authorList>
            <person name="Sharma G."/>
            <person name="Subramanian S."/>
        </authorList>
    </citation>
    <scope>NUCLEOTIDE SEQUENCE [LARGE SCALE GENOMIC DNA]</scope>
    <source>
        <strain evidence="4">DSM 53668</strain>
    </source>
</reference>
<evidence type="ECO:0000313" key="5">
    <source>
        <dbReference type="Proteomes" id="UP000034883"/>
    </source>
</evidence>
<feature type="domain" description="HTH tetR-type" evidence="3">
    <location>
        <begin position="11"/>
        <end position="71"/>
    </location>
</feature>
<dbReference type="Pfam" id="PF00440">
    <property type="entry name" value="TetR_N"/>
    <property type="match status" value="1"/>
</dbReference>
<name>A0A0F6W008_9BACT</name>
<proteinExistence type="predicted"/>
<feature type="DNA-binding region" description="H-T-H motif" evidence="2">
    <location>
        <begin position="34"/>
        <end position="53"/>
    </location>
</feature>
<dbReference type="InterPro" id="IPR001647">
    <property type="entry name" value="HTH_TetR"/>
</dbReference>
<dbReference type="InterPro" id="IPR009057">
    <property type="entry name" value="Homeodomain-like_sf"/>
</dbReference>
<dbReference type="PROSITE" id="PS50977">
    <property type="entry name" value="HTH_TETR_2"/>
    <property type="match status" value="1"/>
</dbReference>
<evidence type="ECO:0000256" key="2">
    <source>
        <dbReference type="PROSITE-ProRule" id="PRU00335"/>
    </source>
</evidence>